<evidence type="ECO:0000313" key="6">
    <source>
        <dbReference type="EMBL" id="CEN48173.1"/>
    </source>
</evidence>
<dbReference type="Gene3D" id="3.10.50.40">
    <property type="match status" value="1"/>
</dbReference>
<protein>
    <recommendedName>
        <fullName evidence="4">Peptidyl-prolyl cis-trans isomerase</fullName>
        <ecNumber evidence="4">5.2.1.8</ecNumber>
    </recommendedName>
</protein>
<keyword evidence="2 3" id="KW-0697">Rotamase</keyword>
<comment type="similarity">
    <text evidence="4">Belongs to the FKBP-type PPIase family.</text>
</comment>
<feature type="domain" description="PPIase FKBP-type" evidence="5">
    <location>
        <begin position="90"/>
        <end position="177"/>
    </location>
</feature>
<evidence type="ECO:0000256" key="2">
    <source>
        <dbReference type="ARBA" id="ARBA00023110"/>
    </source>
</evidence>
<dbReference type="RefSeq" id="WP_042007171.1">
    <property type="nucleotide sequence ID" value="NZ_CDOI01000168.1"/>
</dbReference>
<dbReference type="EMBL" id="CDOI01000168">
    <property type="protein sequence ID" value="CEN48173.1"/>
    <property type="molecule type" value="Genomic_DNA"/>
</dbReference>
<gene>
    <name evidence="6" type="ORF">CCAND38_550022</name>
    <name evidence="7" type="ORF">CCAND93_250022</name>
</gene>
<keyword evidence="3 4" id="KW-0413">Isomerase</keyword>
<evidence type="ECO:0000313" key="8">
    <source>
        <dbReference type="Proteomes" id="UP000038200"/>
    </source>
</evidence>
<dbReference type="EC" id="5.2.1.8" evidence="4"/>
<evidence type="ECO:0000259" key="5">
    <source>
        <dbReference type="PROSITE" id="PS50059"/>
    </source>
</evidence>
<dbReference type="Proteomes" id="UP000045051">
    <property type="component" value="Unassembled WGS sequence"/>
</dbReference>
<sequence length="196" mass="22546">MRNIYVSLICVVFLVSCGEKQARRPISVKTTNTFLKESAKKNKLLLQAEEAIIDSIIKKDTLNTYVDSQHGFKFYYTNQNPESDYTASFGDVVTYDYSISDLEGNEIYQEKQDGEYTYHVEKEELFFGLRSALKILKEGESGVFFFPSETAYGYRGDKNKIESNQPVIAKIQVFKIEKAKEKMEQNQTIAPKNTEH</sequence>
<dbReference type="STRING" id="1848903.CCAND38_550022"/>
<dbReference type="InterPro" id="IPR046357">
    <property type="entry name" value="PPIase_dom_sf"/>
</dbReference>
<dbReference type="Pfam" id="PF00254">
    <property type="entry name" value="FKBP_C"/>
    <property type="match status" value="1"/>
</dbReference>
<organism evidence="7 8">
    <name type="scientific">Capnocytophaga canis</name>
    <dbReference type="NCBI Taxonomy" id="1848903"/>
    <lineage>
        <taxon>Bacteria</taxon>
        <taxon>Pseudomonadati</taxon>
        <taxon>Bacteroidota</taxon>
        <taxon>Flavobacteriia</taxon>
        <taxon>Flavobacteriales</taxon>
        <taxon>Flavobacteriaceae</taxon>
        <taxon>Capnocytophaga</taxon>
    </lineage>
</organism>
<dbReference type="InterPro" id="IPR001179">
    <property type="entry name" value="PPIase_FKBP_dom"/>
</dbReference>
<comment type="catalytic activity">
    <reaction evidence="1 3 4">
        <text>[protein]-peptidylproline (omega=180) = [protein]-peptidylproline (omega=0)</text>
        <dbReference type="Rhea" id="RHEA:16237"/>
        <dbReference type="Rhea" id="RHEA-COMP:10747"/>
        <dbReference type="Rhea" id="RHEA-COMP:10748"/>
        <dbReference type="ChEBI" id="CHEBI:83833"/>
        <dbReference type="ChEBI" id="CHEBI:83834"/>
        <dbReference type="EC" id="5.2.1.8"/>
    </reaction>
</comment>
<evidence type="ECO:0000313" key="9">
    <source>
        <dbReference type="Proteomes" id="UP000045051"/>
    </source>
</evidence>
<evidence type="ECO:0000313" key="7">
    <source>
        <dbReference type="EMBL" id="CEN52485.1"/>
    </source>
</evidence>
<accession>A0A0B7IKR1</accession>
<dbReference type="GO" id="GO:0003755">
    <property type="term" value="F:peptidyl-prolyl cis-trans isomerase activity"/>
    <property type="evidence" value="ECO:0007669"/>
    <property type="project" value="UniProtKB-UniRule"/>
</dbReference>
<keyword evidence="9" id="KW-1185">Reference proteome</keyword>
<dbReference type="OrthoDB" id="1093155at2"/>
<dbReference type="InterPro" id="IPR019869">
    <property type="entry name" value="Motility-assoc_PPIase_GldI"/>
</dbReference>
<proteinExistence type="inferred from homology"/>
<evidence type="ECO:0000256" key="4">
    <source>
        <dbReference type="RuleBase" id="RU003915"/>
    </source>
</evidence>
<dbReference type="Proteomes" id="UP000038200">
    <property type="component" value="Unassembled WGS sequence"/>
</dbReference>
<dbReference type="AlphaFoldDB" id="A0A0B7IKR1"/>
<dbReference type="SUPFAM" id="SSF54534">
    <property type="entry name" value="FKBP-like"/>
    <property type="match status" value="1"/>
</dbReference>
<dbReference type="PROSITE" id="PS51257">
    <property type="entry name" value="PROKAR_LIPOPROTEIN"/>
    <property type="match status" value="1"/>
</dbReference>
<dbReference type="EMBL" id="CDOL01000168">
    <property type="protein sequence ID" value="CEN52485.1"/>
    <property type="molecule type" value="Genomic_DNA"/>
</dbReference>
<name>A0A0B7IKR1_9FLAO</name>
<evidence type="ECO:0000256" key="1">
    <source>
        <dbReference type="ARBA" id="ARBA00000971"/>
    </source>
</evidence>
<dbReference type="PROSITE" id="PS50059">
    <property type="entry name" value="FKBP_PPIASE"/>
    <property type="match status" value="1"/>
</dbReference>
<evidence type="ECO:0000256" key="3">
    <source>
        <dbReference type="PROSITE-ProRule" id="PRU00277"/>
    </source>
</evidence>
<dbReference type="NCBIfam" id="TIGR03516">
    <property type="entry name" value="ppisom_GldI"/>
    <property type="match status" value="1"/>
</dbReference>
<reference evidence="8 9" key="1">
    <citation type="submission" date="2015-01" db="EMBL/GenBank/DDBJ databases">
        <authorList>
            <person name="MANFREDI Pablo"/>
        </authorList>
    </citation>
    <scope>NUCLEOTIDE SEQUENCE [LARGE SCALE GENOMIC DNA]</scope>
    <source>
        <strain evidence="6 9">CcD38</strain>
        <strain evidence="7 8">CcD93</strain>
    </source>
</reference>